<keyword evidence="3" id="KW-1185">Reference proteome</keyword>
<evidence type="ECO:0000256" key="1">
    <source>
        <dbReference type="ARBA" id="ARBA00010617"/>
    </source>
</evidence>
<dbReference type="InterPro" id="IPR001128">
    <property type="entry name" value="Cyt_P450"/>
</dbReference>
<protein>
    <submittedName>
        <fullName evidence="2">Cytochrome P450</fullName>
    </submittedName>
</protein>
<dbReference type="Pfam" id="PF00067">
    <property type="entry name" value="p450"/>
    <property type="match status" value="1"/>
</dbReference>
<gene>
    <name evidence="2" type="ORF">OG469_02435</name>
</gene>
<name>A0ABZ1W0X5_9ACTN</name>
<reference evidence="2 3" key="1">
    <citation type="submission" date="2022-10" db="EMBL/GenBank/DDBJ databases">
        <title>The complete genomes of actinobacterial strains from the NBC collection.</title>
        <authorList>
            <person name="Joergensen T.S."/>
            <person name="Alvarez Arevalo M."/>
            <person name="Sterndorff E.B."/>
            <person name="Faurdal D."/>
            <person name="Vuksanovic O."/>
            <person name="Mourched A.-S."/>
            <person name="Charusanti P."/>
            <person name="Shaw S."/>
            <person name="Blin K."/>
            <person name="Weber T."/>
        </authorList>
    </citation>
    <scope>NUCLEOTIDE SEQUENCE [LARGE SCALE GENOMIC DNA]</scope>
    <source>
        <strain evidence="2 3">NBC_01247</strain>
    </source>
</reference>
<dbReference type="InterPro" id="IPR002397">
    <property type="entry name" value="Cyt_P450_B"/>
</dbReference>
<dbReference type="InterPro" id="IPR036396">
    <property type="entry name" value="Cyt_P450_sf"/>
</dbReference>
<dbReference type="PANTHER" id="PTHR46696">
    <property type="entry name" value="P450, PUTATIVE (EUROFUNG)-RELATED"/>
    <property type="match status" value="1"/>
</dbReference>
<proteinExistence type="inferred from homology"/>
<dbReference type="PANTHER" id="PTHR46696:SF4">
    <property type="entry name" value="BIOTIN BIOSYNTHESIS CYTOCHROME P450"/>
    <property type="match status" value="1"/>
</dbReference>
<accession>A0ABZ1W0X5</accession>
<dbReference type="EMBL" id="CP108482">
    <property type="protein sequence ID" value="WUS54465.1"/>
    <property type="molecule type" value="Genomic_DNA"/>
</dbReference>
<dbReference type="PRINTS" id="PR00359">
    <property type="entry name" value="BP450"/>
</dbReference>
<evidence type="ECO:0000313" key="2">
    <source>
        <dbReference type="EMBL" id="WUS54465.1"/>
    </source>
</evidence>
<sequence length="393" mass="42599">MVSTTLDLSDPGLWARPELPAVIDELRADDPVQRTETAEDGPVWSVLSYDLAAEVLRNAGAYSSEGGSLLGTGEGRTPAGAGRMMALADPPRHRQLRAPANPFFTPGGVRNAARSITELAGEIMDKAVAQGETDLVDAVSALPLAVMCDLLDVPAGDRDMMVRVCDAAFLGRTADERRAGHQQLIPYLLHQVMRRRADPGDDLISTMATYKPGGRLMPVEDVVLNLDNIVVGGVQTVRHTAAIGLLTLAQHPELWRQLQSGEATMDLAIDELLRWTSVGLHTLRTATRDIELGGHLVRRGDRVVVWTWAANHDPAAFERPHEILLDRKPNRHLALGLGAHYCIGAPLAKAELGALFSAALERVAVIEPIGPPQYNRSLINFGLDHFPARLIAR</sequence>
<dbReference type="RefSeq" id="WP_329500989.1">
    <property type="nucleotide sequence ID" value="NZ_CP108460.1"/>
</dbReference>
<dbReference type="Gene3D" id="1.10.630.10">
    <property type="entry name" value="Cytochrome P450"/>
    <property type="match status" value="1"/>
</dbReference>
<dbReference type="Proteomes" id="UP001432014">
    <property type="component" value="Chromosome"/>
</dbReference>
<evidence type="ECO:0000313" key="3">
    <source>
        <dbReference type="Proteomes" id="UP001432014"/>
    </source>
</evidence>
<dbReference type="SUPFAM" id="SSF48264">
    <property type="entry name" value="Cytochrome P450"/>
    <property type="match status" value="1"/>
</dbReference>
<comment type="similarity">
    <text evidence="1">Belongs to the cytochrome P450 family.</text>
</comment>
<organism evidence="2 3">
    <name type="scientific">Kitasatospora herbaricolor</name>
    <dbReference type="NCBI Taxonomy" id="68217"/>
    <lineage>
        <taxon>Bacteria</taxon>
        <taxon>Bacillati</taxon>
        <taxon>Actinomycetota</taxon>
        <taxon>Actinomycetes</taxon>
        <taxon>Kitasatosporales</taxon>
        <taxon>Streptomycetaceae</taxon>
        <taxon>Kitasatospora</taxon>
    </lineage>
</organism>